<organism evidence="1 2">
    <name type="scientific">Sediminibacterium ginsengisoli</name>
    <dbReference type="NCBI Taxonomy" id="413434"/>
    <lineage>
        <taxon>Bacteria</taxon>
        <taxon>Pseudomonadati</taxon>
        <taxon>Bacteroidota</taxon>
        <taxon>Chitinophagia</taxon>
        <taxon>Chitinophagales</taxon>
        <taxon>Chitinophagaceae</taxon>
        <taxon>Sediminibacterium</taxon>
    </lineage>
</organism>
<accession>A0A1T4R0S7</accession>
<sequence>MPCTLVIRGKHFDADDFFKKSKLRGYTINYKGTPIFKNKPDGKKMMHTSASIQTSSAGFNDMPKQVKDTIQYLERNRAKLENILLTRHIDYAILDFGVALRIDHQNILIQSEILSKKLIKLAGELGLSIDITIYPPDLEEQLSQQGQKRRSC</sequence>
<reference evidence="1 2" key="1">
    <citation type="submission" date="2017-02" db="EMBL/GenBank/DDBJ databases">
        <authorList>
            <person name="Peterson S.W."/>
        </authorList>
    </citation>
    <scope>NUCLEOTIDE SEQUENCE [LARGE SCALE GENOMIC DNA]</scope>
    <source>
        <strain evidence="1 2">DSM 22335</strain>
    </source>
</reference>
<keyword evidence="2" id="KW-1185">Reference proteome</keyword>
<protein>
    <recommendedName>
        <fullName evidence="3">DUF4279 domain-containing protein</fullName>
    </recommendedName>
</protein>
<dbReference type="Proteomes" id="UP000190888">
    <property type="component" value="Unassembled WGS sequence"/>
</dbReference>
<dbReference type="RefSeq" id="WP_078832278.1">
    <property type="nucleotide sequence ID" value="NZ_FUWH01000010.1"/>
</dbReference>
<evidence type="ECO:0000313" key="1">
    <source>
        <dbReference type="EMBL" id="SKA09321.1"/>
    </source>
</evidence>
<dbReference type="EMBL" id="FUWH01000010">
    <property type="protein sequence ID" value="SKA09321.1"/>
    <property type="molecule type" value="Genomic_DNA"/>
</dbReference>
<dbReference type="OrthoDB" id="1358056at2"/>
<gene>
    <name evidence="1" type="ORF">SAMN04488132_11027</name>
</gene>
<name>A0A1T4R0S7_9BACT</name>
<evidence type="ECO:0000313" key="2">
    <source>
        <dbReference type="Proteomes" id="UP000190888"/>
    </source>
</evidence>
<dbReference type="AlphaFoldDB" id="A0A1T4R0S7"/>
<proteinExistence type="predicted"/>
<evidence type="ECO:0008006" key="3">
    <source>
        <dbReference type="Google" id="ProtNLM"/>
    </source>
</evidence>